<evidence type="ECO:0000313" key="3">
    <source>
        <dbReference type="Proteomes" id="UP000198724"/>
    </source>
</evidence>
<protein>
    <submittedName>
        <fullName evidence="2">Uncharacterized protein</fullName>
    </submittedName>
</protein>
<name>A0A1I2V2Z1_9BACT</name>
<accession>A0A1I2V2Z1</accession>
<keyword evidence="3" id="KW-1185">Reference proteome</keyword>
<proteinExistence type="predicted"/>
<keyword evidence="1" id="KW-0472">Membrane</keyword>
<dbReference type="RefSeq" id="WP_092101567.1">
    <property type="nucleotide sequence ID" value="NZ_FOOT01000004.1"/>
</dbReference>
<keyword evidence="1" id="KW-0812">Transmembrane</keyword>
<dbReference type="Proteomes" id="UP000198724">
    <property type="component" value="Unassembled WGS sequence"/>
</dbReference>
<reference evidence="3" key="1">
    <citation type="submission" date="2016-10" db="EMBL/GenBank/DDBJ databases">
        <authorList>
            <person name="Varghese N."/>
            <person name="Submissions S."/>
        </authorList>
    </citation>
    <scope>NUCLEOTIDE SEQUENCE [LARGE SCALE GENOMIC DNA]</scope>
    <source>
        <strain evidence="3">LP51</strain>
    </source>
</reference>
<dbReference type="EMBL" id="FOOT01000004">
    <property type="protein sequence ID" value="SFG83784.1"/>
    <property type="molecule type" value="Genomic_DNA"/>
</dbReference>
<evidence type="ECO:0000313" key="2">
    <source>
        <dbReference type="EMBL" id="SFG83784.1"/>
    </source>
</evidence>
<evidence type="ECO:0000256" key="1">
    <source>
        <dbReference type="SAM" id="Phobius"/>
    </source>
</evidence>
<gene>
    <name evidence="2" type="ORF">SAMN05421739_10424</name>
</gene>
<sequence length="147" mass="17367">MTQKSIDERLPVVVALVILLLFATILTYWIVDERSHPADWKEARNFNLSVKTCGEAERKAKVDFERGVIRMYFSNDAVEEHPNGFPYNFYRQLEEDFGIDVIYTGDVYSPFHKCYNLEMDDLLDEKLGERTIENLFNELRDREPIQH</sequence>
<dbReference type="AlphaFoldDB" id="A0A1I2V2Z1"/>
<organism evidence="2 3">
    <name type="scientific">Pontibacter chinhatensis</name>
    <dbReference type="NCBI Taxonomy" id="1436961"/>
    <lineage>
        <taxon>Bacteria</taxon>
        <taxon>Pseudomonadati</taxon>
        <taxon>Bacteroidota</taxon>
        <taxon>Cytophagia</taxon>
        <taxon>Cytophagales</taxon>
        <taxon>Hymenobacteraceae</taxon>
        <taxon>Pontibacter</taxon>
    </lineage>
</organism>
<feature type="transmembrane region" description="Helical" evidence="1">
    <location>
        <begin position="12"/>
        <end position="31"/>
    </location>
</feature>
<keyword evidence="1" id="KW-1133">Transmembrane helix</keyword>
<dbReference type="OrthoDB" id="852221at2"/>